<feature type="signal peptide" evidence="5">
    <location>
        <begin position="1"/>
        <end position="22"/>
    </location>
</feature>
<dbReference type="Pfam" id="PF14559">
    <property type="entry name" value="TPR_19"/>
    <property type="match status" value="1"/>
</dbReference>
<dbReference type="EMBL" id="PXYK01000015">
    <property type="protein sequence ID" value="PSJ57979.1"/>
    <property type="molecule type" value="Genomic_DNA"/>
</dbReference>
<dbReference type="PROSITE" id="PS51257">
    <property type="entry name" value="PROKAR_LIPOPROTEIN"/>
    <property type="match status" value="1"/>
</dbReference>
<dbReference type="OrthoDB" id="7810516at2"/>
<dbReference type="SUPFAM" id="SSF48452">
    <property type="entry name" value="TPR-like"/>
    <property type="match status" value="2"/>
</dbReference>
<keyword evidence="2" id="KW-0472">Membrane</keyword>
<dbReference type="InterPro" id="IPR019734">
    <property type="entry name" value="TPR_rpt"/>
</dbReference>
<dbReference type="InterPro" id="IPR036942">
    <property type="entry name" value="Beta-barrel_TonB_sf"/>
</dbReference>
<accession>A0A2P7S664</accession>
<dbReference type="InterPro" id="IPR006860">
    <property type="entry name" value="FecR"/>
</dbReference>
<dbReference type="SUPFAM" id="SSF56935">
    <property type="entry name" value="Porins"/>
    <property type="match status" value="1"/>
</dbReference>
<evidence type="ECO:0000256" key="2">
    <source>
        <dbReference type="ARBA" id="ARBA00023136"/>
    </source>
</evidence>
<dbReference type="PROSITE" id="PS50005">
    <property type="entry name" value="TPR"/>
    <property type="match status" value="2"/>
</dbReference>
<dbReference type="PANTHER" id="PTHR38731">
    <property type="entry name" value="LIPL45-RELATED LIPOPROTEIN-RELATED"/>
    <property type="match status" value="1"/>
</dbReference>
<name>A0A2P7S664_9HYPH</name>
<keyword evidence="5" id="KW-0732">Signal</keyword>
<evidence type="ECO:0000256" key="5">
    <source>
        <dbReference type="SAM" id="SignalP"/>
    </source>
</evidence>
<comment type="subcellular location">
    <subcellularLocation>
        <location evidence="1">Cell outer membrane</location>
    </subcellularLocation>
</comment>
<dbReference type="Gene3D" id="2.40.170.20">
    <property type="entry name" value="TonB-dependent receptor, beta-barrel domain"/>
    <property type="match status" value="1"/>
</dbReference>
<dbReference type="Proteomes" id="UP000241229">
    <property type="component" value="Unassembled WGS sequence"/>
</dbReference>
<evidence type="ECO:0000313" key="8">
    <source>
        <dbReference type="Proteomes" id="UP000241229"/>
    </source>
</evidence>
<evidence type="ECO:0000259" key="6">
    <source>
        <dbReference type="Pfam" id="PF04773"/>
    </source>
</evidence>
<dbReference type="GO" id="GO:0009279">
    <property type="term" value="C:cell outer membrane"/>
    <property type="evidence" value="ECO:0007669"/>
    <property type="project" value="UniProtKB-SubCell"/>
</dbReference>
<evidence type="ECO:0000313" key="7">
    <source>
        <dbReference type="EMBL" id="PSJ57979.1"/>
    </source>
</evidence>
<feature type="domain" description="FecR protein" evidence="6">
    <location>
        <begin position="65"/>
        <end position="160"/>
    </location>
</feature>
<keyword evidence="4" id="KW-0802">TPR repeat</keyword>
<proteinExistence type="predicted"/>
<reference evidence="7 8" key="1">
    <citation type="submission" date="2018-03" db="EMBL/GenBank/DDBJ databases">
        <title>The draft genome of Mesorhizobium sp. 6GN-30.</title>
        <authorList>
            <person name="Liu L."/>
            <person name="Li L."/>
            <person name="Wang T."/>
            <person name="Zhang X."/>
            <person name="Liang L."/>
        </authorList>
    </citation>
    <scope>NUCLEOTIDE SEQUENCE [LARGE SCALE GENOMIC DNA]</scope>
    <source>
        <strain evidence="7 8">6GN30</strain>
    </source>
</reference>
<protein>
    <submittedName>
        <fullName evidence="7">TonB-dependent receptor</fullName>
    </submittedName>
</protein>
<evidence type="ECO:0000256" key="1">
    <source>
        <dbReference type="ARBA" id="ARBA00004442"/>
    </source>
</evidence>
<evidence type="ECO:0000256" key="4">
    <source>
        <dbReference type="PROSITE-ProRule" id="PRU00339"/>
    </source>
</evidence>
<evidence type="ECO:0000256" key="3">
    <source>
        <dbReference type="ARBA" id="ARBA00023237"/>
    </source>
</evidence>
<keyword evidence="8" id="KW-1185">Reference proteome</keyword>
<dbReference type="InterPro" id="IPR011990">
    <property type="entry name" value="TPR-like_helical_dom_sf"/>
</dbReference>
<dbReference type="Gene3D" id="2.60.120.1440">
    <property type="match status" value="1"/>
</dbReference>
<feature type="chain" id="PRO_5015199024" evidence="5">
    <location>
        <begin position="23"/>
        <end position="1243"/>
    </location>
</feature>
<organism evidence="7 8">
    <name type="scientific">Kumtagia ephedrae</name>
    <dbReference type="NCBI Taxonomy" id="2116701"/>
    <lineage>
        <taxon>Bacteria</taxon>
        <taxon>Pseudomonadati</taxon>
        <taxon>Pseudomonadota</taxon>
        <taxon>Alphaproteobacteria</taxon>
        <taxon>Hyphomicrobiales</taxon>
        <taxon>Phyllobacteriaceae</taxon>
        <taxon>Kumtagia</taxon>
    </lineage>
</organism>
<feature type="repeat" description="TPR" evidence="4">
    <location>
        <begin position="545"/>
        <end position="578"/>
    </location>
</feature>
<gene>
    <name evidence="7" type="ORF">C7I84_16040</name>
</gene>
<keyword evidence="3" id="KW-0998">Cell outer membrane</keyword>
<dbReference type="Gene3D" id="1.25.40.10">
    <property type="entry name" value="Tetratricopeptide repeat domain"/>
    <property type="match status" value="1"/>
</dbReference>
<dbReference type="PANTHER" id="PTHR38731:SF3">
    <property type="entry name" value="BLL6125 PROTEIN"/>
    <property type="match status" value="1"/>
</dbReference>
<comment type="caution">
    <text evidence="7">The sequence shown here is derived from an EMBL/GenBank/DDBJ whole genome shotgun (WGS) entry which is preliminary data.</text>
</comment>
<dbReference type="Pfam" id="PF04773">
    <property type="entry name" value="FecR"/>
    <property type="match status" value="1"/>
</dbReference>
<dbReference type="AlphaFoldDB" id="A0A2P7S664"/>
<keyword evidence="7" id="KW-0675">Receptor</keyword>
<feature type="repeat" description="TPR" evidence="4">
    <location>
        <begin position="443"/>
        <end position="476"/>
    </location>
</feature>
<dbReference type="SMART" id="SM00028">
    <property type="entry name" value="TPR"/>
    <property type="match status" value="5"/>
</dbReference>
<sequence length="1243" mass="132704">MRILAGAVAAGLMLGCAAVAHAEPVARDAPAAGSVIARKTGEEVRFIDVSTWRGVDIHQDLLAGDVLRTNAQGNLAVLFADKTQVRLGRNTTMLVKEVNPGADSLFGLESGSIWARAERGGEGIVVETPAAAAAIRGTDWTMTVDASGRTSLTVLEGQVELSNAFGSVSVRRGEAASARIGQAPTKIVIVDPDDREQMLFYLSLRNGFAAMPASPLSSAGMRGERARIAAVPEARRTAEQWLTLAEVGLSYDGRGAGKRAADRARSLPLDASQRARLDLVDGMIAASEKRYDAAIPLLSRAAPLLSGSRRQVALYAAYFARTLANPDHLEQPPSGAAVSPYGALAEAWTTGFLKDIPAAVEVIRRAELRFPDDPTLPAARAQMALLLDDRVQVKEAVDRALSLDPDDPTALEARGNYRADIDSDLDGATADLKRATELAPGSSSAWNALGLVLDERGATREAEAALQTAVALDPQDPVSRANLALIYLGQDRLAKAKAEIDRAMAEDPGFDIGLVARGLYHLKTGEMDKAMQDLLAGSTANPAFAQALLLLAAGYYETGQRQPAEQALENADRLDPNDPATANVATAIAADDYDSDRAIRSAQEAMKRTRARGGDYAALSASRDQGSTLNHAYRLQGLDAWGRFYGDVVFDPFSASALADQAIAGSPNPFTTSGDYDGQTVGEPIAGDSALSSLIQGLLLEPQMLAGRSRGANLINRPFIEGAIQGGGLSGDASGWTGEAEVKGYLAYPFPISFYGEFTKRDTEESRGEIQPDASRTSTEYDLFDKTVGGFGYLTLSPTPNDNIVLFAAVQDTEDDLRNGLTVYVPPLGIPVPPNTSGVNSLDLLGSTNDRTVDDRTGGYGAAWSHTFGYRNVVSAGVFASGFKRHSLEATNFLILLNDQYLVSGLGAQEVKADSDSVLGSVNHTLGVDDLTLRYGAEGGMLNQNRTASNLTYIPGVSRDLTTTESNFDLTTGRIYADVLYDITPSLKAEAGLFGTMFEGEALDEFRAEPRVGAAWAPFEGHWLRVGYIEESSALNAFTLAPVGVIGMQANQAPLDIGGKSSSFAARWEAQWSDHLFTAVDYQHQELDDLAIPVPLSLDQISLTEGRIDRVSATANLWLTHGFGAFATFAYANSENRDPSSLSYGGLIPYVPEQTARLGLTWVSTADVKVTVAASYVGERSGGDSGIMLDPYWTADAFLTWEPLDSRFELELAAYNLFDEEFEVAPNVPGWGRVFTGSLKVRF</sequence>